<sequence>MSTNSDIEDLQAKLRVLERKRAEDRERLLDIERLKQEREKLERIISRLEAKIKPMFDTQQELRTRVRELEAEKNEIEQVLKERTEQFEIITLDREVAEEQEERLRDELNSVKAQLEEALLEGEILKDENANFKRGSEMGDQNTNKSIYLEEQNERLKEALIRLRDQTAADEAEARTEMKRLQRDAETYTQLQSKYEAVIAQLRQAEEIADNLRQQLDIAIGADQIIDELTVKNLALSEQIEETRITIQDLETLKEINDEIEANHLEAAKQMREEIDYQGILLQEQAERMSQFEETTAEYEYTVGRFRDLVASLQSDLDQLRSEKSIGEAESAEISRRTREMYDLNQKLQASALKMQVKTIDLELRKLEAQEASEHLSIIRAFLPESLATVREAIKTLLLLRRVTFKSNLIVSVLRDNIQSGSETFVTVGLGTEVCDKLICLSALCSRFETAMVVCDVSEFENYGPLMVDISPVEALLDGAVNSLRNYELNENKLLVSLQQSLDGLEDLGAGKLEARTGEMRTRMYGARLLCIQSHVESTIIIAQSILQTVAQELGGGSSGDKRMTYEADLADTFQSQGDGLVLQAKSVKSLTSKAQAILEEWKVSLRAPADHTESTLMAICDRSNAACTYLRNVYFSITSAFSKDVESYKQIGYSELQEIMLKESDRTGDSGTFFASVNATVKSMTTMMRDFVARLSGPGGSSTYEKTLAPWLVKVEQLREQDAANSDTRTRFVKLNEDLSQLATQVRLKDKELEESTIKASILESRLQRSMQQLERFGEIEKEITERTASEKLLQASLQSMRREMKELEQEADELRKLAAVSESASKDMKRFEGQALSVSLDEVDTLNKQISALQATVRYLQDQASMSSRSIWADATAAFLKTKIDTRERRPAVLGDKVANKVFDGLIDLAVTSELVFIDPNRHLGWTPLRNKSRYIAAKQMEQYRNLAGQARTISLGS</sequence>
<protein>
    <submittedName>
        <fullName evidence="1">Dynein associated protein-domain-containing protein</fullName>
    </submittedName>
</protein>
<proteinExistence type="predicted"/>
<dbReference type="EMBL" id="MU971348">
    <property type="protein sequence ID" value="KAK9239256.1"/>
    <property type="molecule type" value="Genomic_DNA"/>
</dbReference>
<keyword evidence="2" id="KW-1185">Reference proteome</keyword>
<evidence type="ECO:0000313" key="2">
    <source>
        <dbReference type="Proteomes" id="UP001433508"/>
    </source>
</evidence>
<name>A0ACC3T6L6_LIPKO</name>
<comment type="caution">
    <text evidence="1">The sequence shown here is derived from an EMBL/GenBank/DDBJ whole genome shotgun (WGS) entry which is preliminary data.</text>
</comment>
<evidence type="ECO:0000313" key="1">
    <source>
        <dbReference type="EMBL" id="KAK9239256.1"/>
    </source>
</evidence>
<organism evidence="1 2">
    <name type="scientific">Lipomyces kononenkoae</name>
    <name type="common">Yeast</name>
    <dbReference type="NCBI Taxonomy" id="34357"/>
    <lineage>
        <taxon>Eukaryota</taxon>
        <taxon>Fungi</taxon>
        <taxon>Dikarya</taxon>
        <taxon>Ascomycota</taxon>
        <taxon>Saccharomycotina</taxon>
        <taxon>Lipomycetes</taxon>
        <taxon>Lipomycetales</taxon>
        <taxon>Lipomycetaceae</taxon>
        <taxon>Lipomyces</taxon>
    </lineage>
</organism>
<dbReference type="Proteomes" id="UP001433508">
    <property type="component" value="Unassembled WGS sequence"/>
</dbReference>
<accession>A0ACC3T6L6</accession>
<gene>
    <name evidence="1" type="ORF">V1525DRAFT_57430</name>
</gene>
<reference evidence="2" key="1">
    <citation type="journal article" date="2024" name="Front. Bioeng. Biotechnol.">
        <title>Genome-scale model development and genomic sequencing of the oleaginous clade Lipomyces.</title>
        <authorList>
            <person name="Czajka J.J."/>
            <person name="Han Y."/>
            <person name="Kim J."/>
            <person name="Mondo S.J."/>
            <person name="Hofstad B.A."/>
            <person name="Robles A."/>
            <person name="Haridas S."/>
            <person name="Riley R."/>
            <person name="LaButti K."/>
            <person name="Pangilinan J."/>
            <person name="Andreopoulos W."/>
            <person name="Lipzen A."/>
            <person name="Yan J."/>
            <person name="Wang M."/>
            <person name="Ng V."/>
            <person name="Grigoriev I.V."/>
            <person name="Spatafora J.W."/>
            <person name="Magnuson J.K."/>
            <person name="Baker S.E."/>
            <person name="Pomraning K.R."/>
        </authorList>
    </citation>
    <scope>NUCLEOTIDE SEQUENCE [LARGE SCALE GENOMIC DNA]</scope>
    <source>
        <strain evidence="2">CBS 7786</strain>
    </source>
</reference>